<evidence type="ECO:0000256" key="10">
    <source>
        <dbReference type="RuleBase" id="RU004008"/>
    </source>
</evidence>
<keyword evidence="2 7" id="KW-0699">rRNA-binding</keyword>
<sequence>MEAKAVGKHLRISARKARLVADEVRGYDYKEAIDILRFTNKSASSMIINLLNSAVANAIQMNESLDPSSLYVKKIYVDDGPIMKRFRPRARGRASRIRKRLSHITVVVSEIEKKVS</sequence>
<evidence type="ECO:0000256" key="4">
    <source>
        <dbReference type="ARBA" id="ARBA00022980"/>
    </source>
</evidence>
<dbReference type="PROSITE" id="PS00464">
    <property type="entry name" value="RIBOSOMAL_L22"/>
    <property type="match status" value="1"/>
</dbReference>
<dbReference type="NCBIfam" id="TIGR01044">
    <property type="entry name" value="rplV_bact"/>
    <property type="match status" value="1"/>
</dbReference>
<dbReference type="InterPro" id="IPR001063">
    <property type="entry name" value="Ribosomal_uL22"/>
</dbReference>
<evidence type="ECO:0000256" key="5">
    <source>
        <dbReference type="ARBA" id="ARBA00023274"/>
    </source>
</evidence>
<dbReference type="Proteomes" id="UP000297891">
    <property type="component" value="Unassembled WGS sequence"/>
</dbReference>
<dbReference type="InterPro" id="IPR036394">
    <property type="entry name" value="Ribosomal_uL22_sf"/>
</dbReference>
<comment type="similarity">
    <text evidence="1 7 8">Belongs to the universal ribosomal protein uL22 family.</text>
</comment>
<evidence type="ECO:0000256" key="2">
    <source>
        <dbReference type="ARBA" id="ARBA00022730"/>
    </source>
</evidence>
<dbReference type="InterPro" id="IPR047867">
    <property type="entry name" value="Ribosomal_uL22_bac/org-type"/>
</dbReference>
<dbReference type="GO" id="GO:0003735">
    <property type="term" value="F:structural constituent of ribosome"/>
    <property type="evidence" value="ECO:0007669"/>
    <property type="project" value="InterPro"/>
</dbReference>
<evidence type="ECO:0000256" key="6">
    <source>
        <dbReference type="ARBA" id="ARBA00035207"/>
    </source>
</evidence>
<evidence type="ECO:0000313" key="12">
    <source>
        <dbReference type="Proteomes" id="UP000297891"/>
    </source>
</evidence>
<keyword evidence="12" id="KW-1185">Reference proteome</keyword>
<keyword evidence="3 7" id="KW-0694">RNA-binding</keyword>
<dbReference type="Pfam" id="PF00237">
    <property type="entry name" value="Ribosomal_L22"/>
    <property type="match status" value="1"/>
</dbReference>
<comment type="function">
    <text evidence="7 10">This protein binds specifically to 23S rRNA; its binding is stimulated by other ribosomal proteins, e.g., L4, L17, and L20. It is important during the early stages of 50S assembly. It makes multiple contacts with different domains of the 23S rRNA in the assembled 50S subunit and ribosome.</text>
</comment>
<evidence type="ECO:0000256" key="9">
    <source>
        <dbReference type="RuleBase" id="RU004006"/>
    </source>
</evidence>
<dbReference type="GO" id="GO:0019843">
    <property type="term" value="F:rRNA binding"/>
    <property type="evidence" value="ECO:0007669"/>
    <property type="project" value="UniProtKB-UniRule"/>
</dbReference>
<dbReference type="CDD" id="cd00336">
    <property type="entry name" value="Ribosomal_L22"/>
    <property type="match status" value="1"/>
</dbReference>
<evidence type="ECO:0000256" key="1">
    <source>
        <dbReference type="ARBA" id="ARBA00009451"/>
    </source>
</evidence>
<comment type="caution">
    <text evidence="11">The sequence shown here is derived from an EMBL/GenBank/DDBJ whole genome shotgun (WGS) entry which is preliminary data.</text>
</comment>
<gene>
    <name evidence="7" type="primary">rplV</name>
    <name evidence="11" type="ORF">EHQ30_17290</name>
</gene>
<name>A0A2M9Y1I9_9LEPT</name>
<evidence type="ECO:0000256" key="8">
    <source>
        <dbReference type="RuleBase" id="RU004005"/>
    </source>
</evidence>
<organism evidence="11 12">
    <name type="scientific">Leptospira brenneri</name>
    <dbReference type="NCBI Taxonomy" id="2023182"/>
    <lineage>
        <taxon>Bacteria</taxon>
        <taxon>Pseudomonadati</taxon>
        <taxon>Spirochaetota</taxon>
        <taxon>Spirochaetia</taxon>
        <taxon>Leptospirales</taxon>
        <taxon>Leptospiraceae</taxon>
        <taxon>Leptospira</taxon>
    </lineage>
</organism>
<dbReference type="EMBL" id="RQFP01000014">
    <property type="protein sequence ID" value="TGK91937.1"/>
    <property type="molecule type" value="Genomic_DNA"/>
</dbReference>
<evidence type="ECO:0000256" key="3">
    <source>
        <dbReference type="ARBA" id="ARBA00022884"/>
    </source>
</evidence>
<dbReference type="InterPro" id="IPR005727">
    <property type="entry name" value="Ribosomal_uL22_bac/chlpt-type"/>
</dbReference>
<protein>
    <recommendedName>
        <fullName evidence="6 7">Large ribosomal subunit protein uL22</fullName>
    </recommendedName>
</protein>
<dbReference type="PANTHER" id="PTHR13501">
    <property type="entry name" value="CHLOROPLAST 50S RIBOSOMAL PROTEIN L22-RELATED"/>
    <property type="match status" value="1"/>
</dbReference>
<dbReference type="RefSeq" id="WP_100721562.1">
    <property type="nucleotide sequence ID" value="NZ_NPDQ01000004.1"/>
</dbReference>
<dbReference type="HAMAP" id="MF_01331_B">
    <property type="entry name" value="Ribosomal_uL22_B"/>
    <property type="match status" value="1"/>
</dbReference>
<keyword evidence="5 7" id="KW-0687">Ribonucleoprotein</keyword>
<dbReference type="InterPro" id="IPR018260">
    <property type="entry name" value="Ribosomal_uL22_CS"/>
</dbReference>
<dbReference type="GO" id="GO:0006412">
    <property type="term" value="P:translation"/>
    <property type="evidence" value="ECO:0007669"/>
    <property type="project" value="UniProtKB-UniRule"/>
</dbReference>
<comment type="subunit">
    <text evidence="7 9">Part of the 50S ribosomal subunit.</text>
</comment>
<keyword evidence="4 7" id="KW-0689">Ribosomal protein</keyword>
<accession>A0A2M9Y1I9</accession>
<dbReference type="OrthoDB" id="9805969at2"/>
<dbReference type="AlphaFoldDB" id="A0A2M9Y1I9"/>
<dbReference type="SUPFAM" id="SSF54843">
    <property type="entry name" value="Ribosomal protein L22"/>
    <property type="match status" value="1"/>
</dbReference>
<dbReference type="GeneID" id="93343072"/>
<proteinExistence type="inferred from homology"/>
<dbReference type="Gene3D" id="3.90.470.10">
    <property type="entry name" value="Ribosomal protein L22/L17"/>
    <property type="match status" value="1"/>
</dbReference>
<comment type="function">
    <text evidence="7">The globular domain of the protein is located near the polypeptide exit tunnel on the outside of the subunit, while an extended beta-hairpin is found that lines the wall of the exit tunnel in the center of the 70S ribosome.</text>
</comment>
<reference evidence="11" key="1">
    <citation type="journal article" date="2019" name="PLoS Negl. Trop. Dis.">
        <title>Revisiting the worldwide diversity of Leptospira species in the environment.</title>
        <authorList>
            <person name="Vincent A.T."/>
            <person name="Schiettekatte O."/>
            <person name="Bourhy P."/>
            <person name="Veyrier F.J."/>
            <person name="Picardeau M."/>
        </authorList>
    </citation>
    <scope>NUCLEOTIDE SEQUENCE [LARGE SCALE GENOMIC DNA]</scope>
    <source>
        <strain evidence="11">201800277</strain>
    </source>
</reference>
<dbReference type="GO" id="GO:0022625">
    <property type="term" value="C:cytosolic large ribosomal subunit"/>
    <property type="evidence" value="ECO:0007669"/>
    <property type="project" value="TreeGrafter"/>
</dbReference>
<dbReference type="PANTHER" id="PTHR13501:SF8">
    <property type="entry name" value="LARGE RIBOSOMAL SUBUNIT PROTEIN UL22M"/>
    <property type="match status" value="1"/>
</dbReference>
<evidence type="ECO:0000256" key="7">
    <source>
        <dbReference type="HAMAP-Rule" id="MF_01331"/>
    </source>
</evidence>
<evidence type="ECO:0000313" key="11">
    <source>
        <dbReference type="EMBL" id="TGK91937.1"/>
    </source>
</evidence>